<evidence type="ECO:0000256" key="4">
    <source>
        <dbReference type="ARBA" id="ARBA00022989"/>
    </source>
</evidence>
<name>A0ABW3ZGF6_9RHOB</name>
<evidence type="ECO:0000256" key="3">
    <source>
        <dbReference type="ARBA" id="ARBA00022692"/>
    </source>
</evidence>
<keyword evidence="4 6" id="KW-1133">Transmembrane helix</keyword>
<keyword evidence="3 6" id="KW-0812">Transmembrane</keyword>
<reference evidence="8" key="1">
    <citation type="journal article" date="2019" name="Int. J. Syst. Evol. Microbiol.">
        <title>The Global Catalogue of Microorganisms (GCM) 10K type strain sequencing project: providing services to taxonomists for standard genome sequencing and annotation.</title>
        <authorList>
            <consortium name="The Broad Institute Genomics Platform"/>
            <consortium name="The Broad Institute Genome Sequencing Center for Infectious Disease"/>
            <person name="Wu L."/>
            <person name="Ma J."/>
        </authorList>
    </citation>
    <scope>NUCLEOTIDE SEQUENCE [LARGE SCALE GENOMIC DNA]</scope>
    <source>
        <strain evidence="8">CCUG 62953</strain>
    </source>
</reference>
<sequence length="207" mass="21895">MTVTAAQLALYAGALFVLFLTPGPVWVALVARALSGGFNAAWPLALGVVVGDILWPFLAILGVTWIVTVFSGFLVALKWVACATFLIMGALILRHADTDLARADSRLTRPGMWAGFLAGMAAILGNPKAILFYMGMLPGFFDIALLTAWDMAAIALLSAIVPLCGNLMLALSIDRVKRLLASPGAVRRTNLTAGWLLIAVGLVIPFT</sequence>
<feature type="transmembrane region" description="Helical" evidence="6">
    <location>
        <begin position="41"/>
        <end position="67"/>
    </location>
</feature>
<dbReference type="RefSeq" id="WP_386802246.1">
    <property type="nucleotide sequence ID" value="NZ_JBHTMU010000009.1"/>
</dbReference>
<feature type="transmembrane region" description="Helical" evidence="6">
    <location>
        <begin position="73"/>
        <end position="93"/>
    </location>
</feature>
<evidence type="ECO:0000313" key="8">
    <source>
        <dbReference type="Proteomes" id="UP001597135"/>
    </source>
</evidence>
<dbReference type="InterPro" id="IPR001123">
    <property type="entry name" value="LeuE-type"/>
</dbReference>
<keyword evidence="8" id="KW-1185">Reference proteome</keyword>
<dbReference type="Pfam" id="PF01810">
    <property type="entry name" value="LysE"/>
    <property type="match status" value="1"/>
</dbReference>
<feature type="transmembrane region" description="Helical" evidence="6">
    <location>
        <begin position="113"/>
        <end position="133"/>
    </location>
</feature>
<feature type="transmembrane region" description="Helical" evidence="6">
    <location>
        <begin position="153"/>
        <end position="173"/>
    </location>
</feature>
<feature type="transmembrane region" description="Helical" evidence="6">
    <location>
        <begin position="6"/>
        <end position="29"/>
    </location>
</feature>
<evidence type="ECO:0000256" key="5">
    <source>
        <dbReference type="ARBA" id="ARBA00023136"/>
    </source>
</evidence>
<evidence type="ECO:0000256" key="2">
    <source>
        <dbReference type="ARBA" id="ARBA00022475"/>
    </source>
</evidence>
<evidence type="ECO:0000256" key="6">
    <source>
        <dbReference type="SAM" id="Phobius"/>
    </source>
</evidence>
<organism evidence="7 8">
    <name type="scientific">Litorisediminicola beolgyonensis</name>
    <dbReference type="NCBI Taxonomy" id="1173614"/>
    <lineage>
        <taxon>Bacteria</taxon>
        <taxon>Pseudomonadati</taxon>
        <taxon>Pseudomonadota</taxon>
        <taxon>Alphaproteobacteria</taxon>
        <taxon>Rhodobacterales</taxon>
        <taxon>Paracoccaceae</taxon>
        <taxon>Litorisediminicola</taxon>
    </lineage>
</organism>
<feature type="transmembrane region" description="Helical" evidence="6">
    <location>
        <begin position="185"/>
        <end position="206"/>
    </location>
</feature>
<evidence type="ECO:0000313" key="7">
    <source>
        <dbReference type="EMBL" id="MFD1342184.1"/>
    </source>
</evidence>
<dbReference type="Proteomes" id="UP001597135">
    <property type="component" value="Unassembled WGS sequence"/>
</dbReference>
<dbReference type="PANTHER" id="PTHR30086">
    <property type="entry name" value="ARGININE EXPORTER PROTEIN ARGO"/>
    <property type="match status" value="1"/>
</dbReference>
<keyword evidence="5 6" id="KW-0472">Membrane</keyword>
<protein>
    <submittedName>
        <fullName evidence="7">LysE family translocator</fullName>
    </submittedName>
</protein>
<comment type="subcellular location">
    <subcellularLocation>
        <location evidence="1">Cell membrane</location>
        <topology evidence="1">Multi-pass membrane protein</topology>
    </subcellularLocation>
</comment>
<keyword evidence="2" id="KW-1003">Cell membrane</keyword>
<evidence type="ECO:0000256" key="1">
    <source>
        <dbReference type="ARBA" id="ARBA00004651"/>
    </source>
</evidence>
<proteinExistence type="predicted"/>
<dbReference type="PANTHER" id="PTHR30086:SF20">
    <property type="entry name" value="ARGININE EXPORTER PROTEIN ARGO-RELATED"/>
    <property type="match status" value="1"/>
</dbReference>
<gene>
    <name evidence="7" type="ORF">ACFQ4E_07125</name>
</gene>
<accession>A0ABW3ZGF6</accession>
<comment type="caution">
    <text evidence="7">The sequence shown here is derived from an EMBL/GenBank/DDBJ whole genome shotgun (WGS) entry which is preliminary data.</text>
</comment>
<dbReference type="EMBL" id="JBHTMU010000009">
    <property type="protein sequence ID" value="MFD1342184.1"/>
    <property type="molecule type" value="Genomic_DNA"/>
</dbReference>